<dbReference type="InterPro" id="IPR004360">
    <property type="entry name" value="Glyas_Fos-R_dOase_dom"/>
</dbReference>
<sequence length="127" mass="14030">MFDTTRAFASFAVPDTETARTFYRYTLGLDIKDVPGMEEHGLLEIDLGNDRGILVYPKPDHVPAVFTVLNITVDDIDAAVDGLVARGVTMLRYEAFTHDEKGVVRDGKPFVAWFADPAGNNIALIQE</sequence>
<protein>
    <submittedName>
        <fullName evidence="2">VOC family protein</fullName>
    </submittedName>
</protein>
<dbReference type="PROSITE" id="PS51819">
    <property type="entry name" value="VOC"/>
    <property type="match status" value="1"/>
</dbReference>
<dbReference type="RefSeq" id="WP_193124915.1">
    <property type="nucleotide sequence ID" value="NZ_JADBGI010000041.1"/>
</dbReference>
<comment type="caution">
    <text evidence="2">The sequence shown here is derived from an EMBL/GenBank/DDBJ whole genome shotgun (WGS) entry which is preliminary data.</text>
</comment>
<accession>A0ABR9PES3</accession>
<dbReference type="SUPFAM" id="SSF54593">
    <property type="entry name" value="Glyoxalase/Bleomycin resistance protein/Dihydroxybiphenyl dioxygenase"/>
    <property type="match status" value="1"/>
</dbReference>
<keyword evidence="3" id="KW-1185">Reference proteome</keyword>
<dbReference type="Gene3D" id="3.10.180.10">
    <property type="entry name" value="2,3-Dihydroxybiphenyl 1,2-Dioxygenase, domain 1"/>
    <property type="match status" value="1"/>
</dbReference>
<dbReference type="Pfam" id="PF00903">
    <property type="entry name" value="Glyoxalase"/>
    <property type="match status" value="1"/>
</dbReference>
<gene>
    <name evidence="2" type="ORF">IDM40_27045</name>
</gene>
<reference evidence="2 3" key="1">
    <citation type="submission" date="2020-09" db="EMBL/GenBank/DDBJ databases">
        <title>Diversity and distribution of actinomycetes associated with coral in the coast of Hainan.</title>
        <authorList>
            <person name="Li F."/>
        </authorList>
    </citation>
    <scope>NUCLEOTIDE SEQUENCE [LARGE SCALE GENOMIC DNA]</scope>
    <source>
        <strain evidence="2 3">HNM0947</strain>
    </source>
</reference>
<dbReference type="InterPro" id="IPR037523">
    <property type="entry name" value="VOC_core"/>
</dbReference>
<organism evidence="2 3">
    <name type="scientific">Nocardiopsis coralli</name>
    <dbReference type="NCBI Taxonomy" id="2772213"/>
    <lineage>
        <taxon>Bacteria</taxon>
        <taxon>Bacillati</taxon>
        <taxon>Actinomycetota</taxon>
        <taxon>Actinomycetes</taxon>
        <taxon>Streptosporangiales</taxon>
        <taxon>Nocardiopsidaceae</taxon>
        <taxon>Nocardiopsis</taxon>
    </lineage>
</organism>
<dbReference type="InterPro" id="IPR029068">
    <property type="entry name" value="Glyas_Bleomycin-R_OHBP_Dase"/>
</dbReference>
<evidence type="ECO:0000313" key="3">
    <source>
        <dbReference type="Proteomes" id="UP000806528"/>
    </source>
</evidence>
<feature type="domain" description="VOC" evidence="1">
    <location>
        <begin position="5"/>
        <end position="127"/>
    </location>
</feature>
<dbReference type="Proteomes" id="UP000806528">
    <property type="component" value="Unassembled WGS sequence"/>
</dbReference>
<evidence type="ECO:0000259" key="1">
    <source>
        <dbReference type="PROSITE" id="PS51819"/>
    </source>
</evidence>
<name>A0ABR9PES3_9ACTN</name>
<proteinExistence type="predicted"/>
<dbReference type="EMBL" id="JADBGI010000041">
    <property type="protein sequence ID" value="MBE3002328.1"/>
    <property type="molecule type" value="Genomic_DNA"/>
</dbReference>
<evidence type="ECO:0000313" key="2">
    <source>
        <dbReference type="EMBL" id="MBE3002328.1"/>
    </source>
</evidence>